<reference evidence="4" key="1">
    <citation type="submission" date="2022-11" db="UniProtKB">
        <authorList>
            <consortium name="EnsemblMetazoa"/>
        </authorList>
    </citation>
    <scope>IDENTIFICATION</scope>
</reference>
<evidence type="ECO:0000256" key="2">
    <source>
        <dbReference type="SAM" id="Coils"/>
    </source>
</evidence>
<dbReference type="Pfam" id="PF00735">
    <property type="entry name" value="Septin"/>
    <property type="match status" value="1"/>
</dbReference>
<dbReference type="InterPro" id="IPR030379">
    <property type="entry name" value="G_SEPTIN_dom"/>
</dbReference>
<dbReference type="AlphaFoldDB" id="A0A913WNY5"/>
<organism evidence="4 5">
    <name type="scientific">Exaiptasia diaphana</name>
    <name type="common">Tropical sea anemone</name>
    <name type="synonym">Aiptasia pulchella</name>
    <dbReference type="NCBI Taxonomy" id="2652724"/>
    <lineage>
        <taxon>Eukaryota</taxon>
        <taxon>Metazoa</taxon>
        <taxon>Cnidaria</taxon>
        <taxon>Anthozoa</taxon>
        <taxon>Hexacorallia</taxon>
        <taxon>Actiniaria</taxon>
        <taxon>Aiptasiidae</taxon>
        <taxon>Exaiptasia</taxon>
    </lineage>
</organism>
<dbReference type="Proteomes" id="UP000887567">
    <property type="component" value="Unplaced"/>
</dbReference>
<dbReference type="PANTHER" id="PTHR32046:SF14">
    <property type="match status" value="1"/>
</dbReference>
<protein>
    <recommendedName>
        <fullName evidence="3">Septin-type G domain-containing protein</fullName>
    </recommendedName>
</protein>
<comment type="similarity">
    <text evidence="1">Belongs to the TRAFAC class TrmE-Era-EngA-EngB-Septin-like GTPase superfamily. Septin GTPase family.</text>
</comment>
<dbReference type="PANTHER" id="PTHR32046">
    <property type="entry name" value="G DOMAIN-CONTAINING PROTEIN"/>
    <property type="match status" value="1"/>
</dbReference>
<name>A0A913WNY5_EXADI</name>
<keyword evidence="1" id="KW-0342">GTP-binding</keyword>
<dbReference type="CDD" id="cd00882">
    <property type="entry name" value="Ras_like_GTPase"/>
    <property type="match status" value="1"/>
</dbReference>
<sequence length="547" mass="62405">MSGSSHRIKGLATKTTTENQDYNIRKITVGEVDPTQPSKHGKVLMLLGATGSGKSTLINGFVNFIMGVQYKDKYRYKLITDEGKKSQAHSQTSSITAYTFPKRKEHCGLPFTLTIIDTPGYGDTSGLDRDKQITKQIKEFFSLGGKQGIDHLDGIGFVVQSSLARLTPTQKYIFDSILSIFGKDMGKNIFMMVTFADGKRPQILDAIKAQGFEYQQVFKFNNSALLPDEGADDDDDDSFNEMFWKMGEKSFQHFFKEFGKVRSVSLQLTKEVLKEREQLECLIQGLQTQIQLGLSKVDQLHQEERIMKLHEKDIETNKDFTYEITETRQRKIDLPRGTHTTNCLRCNMTCHDDCAYADDADKKDCCAMNSSGYCKVCPSGCYWNNHKNNPYRFELYEVQVTKTSDEIKKRYKEAESKKTQKEEIMSGLTNELEIMYYVVFSNISNARDSIARLEEIALRPNPLSEVQYIDLLIQSEEMEAKKGFTRRVQSLKEVRQQALVLTKIKDEKSFKEKCKAGAIHCWKSVTSYLIGSSFDGQKSEQSIARHI</sequence>
<dbReference type="RefSeq" id="XP_020891889.1">
    <property type="nucleotide sequence ID" value="XM_021036230.1"/>
</dbReference>
<dbReference type="KEGG" id="epa:110231237"/>
<dbReference type="GeneID" id="110231237"/>
<evidence type="ECO:0000313" key="5">
    <source>
        <dbReference type="Proteomes" id="UP000887567"/>
    </source>
</evidence>
<keyword evidence="5" id="KW-1185">Reference proteome</keyword>
<dbReference type="OMA" id="KTCCEIC"/>
<dbReference type="InterPro" id="IPR027417">
    <property type="entry name" value="P-loop_NTPase"/>
</dbReference>
<evidence type="ECO:0000259" key="3">
    <source>
        <dbReference type="Pfam" id="PF00735"/>
    </source>
</evidence>
<dbReference type="EnsemblMetazoa" id="XM_021036230.1">
    <property type="protein sequence ID" value="XP_020891889.1"/>
    <property type="gene ID" value="LOC110231237"/>
</dbReference>
<evidence type="ECO:0000256" key="1">
    <source>
        <dbReference type="RuleBase" id="RU004560"/>
    </source>
</evidence>
<dbReference type="Gene3D" id="3.40.50.300">
    <property type="entry name" value="P-loop containing nucleotide triphosphate hydrolases"/>
    <property type="match status" value="1"/>
</dbReference>
<dbReference type="OrthoDB" id="8954335at2759"/>
<evidence type="ECO:0000313" key="4">
    <source>
        <dbReference type="EnsemblMetazoa" id="XP_020891889.1"/>
    </source>
</evidence>
<keyword evidence="2" id="KW-0175">Coiled coil</keyword>
<dbReference type="GO" id="GO:0005525">
    <property type="term" value="F:GTP binding"/>
    <property type="evidence" value="ECO:0007669"/>
    <property type="project" value="UniProtKB-KW"/>
</dbReference>
<feature type="coiled-coil region" evidence="2">
    <location>
        <begin position="404"/>
        <end position="431"/>
    </location>
</feature>
<dbReference type="SUPFAM" id="SSF52540">
    <property type="entry name" value="P-loop containing nucleoside triphosphate hydrolases"/>
    <property type="match status" value="1"/>
</dbReference>
<feature type="domain" description="Septin-type G" evidence="3">
    <location>
        <begin position="44"/>
        <end position="125"/>
    </location>
</feature>
<proteinExistence type="inferred from homology"/>
<accession>A0A913WNY5</accession>
<keyword evidence="1" id="KW-0547">Nucleotide-binding</keyword>